<reference evidence="1" key="1">
    <citation type="submission" date="2014-07" db="EMBL/GenBank/DDBJ databases">
        <authorList>
            <person name="Martin A.A"/>
            <person name="De Silva N."/>
        </authorList>
    </citation>
    <scope>NUCLEOTIDE SEQUENCE</scope>
</reference>
<protein>
    <submittedName>
        <fullName evidence="2">Uncharacterized protein</fullName>
    </submittedName>
</protein>
<name>A0A0K0FBB8_STRVS</name>
<organism evidence="1 2">
    <name type="scientific">Strongyloides venezuelensis</name>
    <name type="common">Threadworm</name>
    <dbReference type="NCBI Taxonomy" id="75913"/>
    <lineage>
        <taxon>Eukaryota</taxon>
        <taxon>Metazoa</taxon>
        <taxon>Ecdysozoa</taxon>
        <taxon>Nematoda</taxon>
        <taxon>Chromadorea</taxon>
        <taxon>Rhabditida</taxon>
        <taxon>Tylenchina</taxon>
        <taxon>Panagrolaimomorpha</taxon>
        <taxon>Strongyloidoidea</taxon>
        <taxon>Strongyloididae</taxon>
        <taxon>Strongyloides</taxon>
    </lineage>
</organism>
<sequence>MDHLDILIALEKRKGCDIDDFEQALNKMLEKQMSMDLQYHNIINRLNDDIEFKEKVKERFHDMEILIKRAGDIEKKLRDLGIKDVLCHQQWHHLQKKLPDETKQVDDSTIPVVPQIKNLFLFKEEQEDQEP</sequence>
<dbReference type="Proteomes" id="UP000035680">
    <property type="component" value="Unassembled WGS sequence"/>
</dbReference>
<keyword evidence="1" id="KW-1185">Reference proteome</keyword>
<evidence type="ECO:0000313" key="1">
    <source>
        <dbReference type="Proteomes" id="UP000035680"/>
    </source>
</evidence>
<dbReference type="WBParaSite" id="SVE_0612700.1">
    <property type="protein sequence ID" value="SVE_0612700.1"/>
    <property type="gene ID" value="SVE_0612700"/>
</dbReference>
<reference evidence="2" key="2">
    <citation type="submission" date="2015-08" db="UniProtKB">
        <authorList>
            <consortium name="WormBaseParasite"/>
        </authorList>
    </citation>
    <scope>IDENTIFICATION</scope>
</reference>
<accession>A0A0K0FBB8</accession>
<proteinExistence type="predicted"/>
<evidence type="ECO:0000313" key="2">
    <source>
        <dbReference type="WBParaSite" id="SVE_0612700.1"/>
    </source>
</evidence>
<dbReference type="AlphaFoldDB" id="A0A0K0FBB8"/>